<keyword evidence="2" id="KW-1185">Reference proteome</keyword>
<sequence length="253" mass="28872">MSTYVIRAKCFGYNDEVFYVAGNRIANIFQDKAQAEQAYKQLEIDAARNFALYEVEALFNASEEKLNTLDAFVFERCGQHIADGYEISEDTLPAELADDDTFEFVERAGMQSYQLMCFEGAPKFYALWSVKQQELYKDYDEYFTGLVYAPSPEQLKGQLERIFDEQGCPLVLNGSLESLSSTPALLQAAIASNRNIVYKPQQQQLEINNWDTEALYSVNALLNNPLFEIREISLEDIQHLEAGLAEEEGYDDY</sequence>
<evidence type="ECO:0000313" key="2">
    <source>
        <dbReference type="Proteomes" id="UP000192132"/>
    </source>
</evidence>
<reference evidence="1 2" key="1">
    <citation type="submission" date="2016-10" db="EMBL/GenBank/DDBJ databases">
        <title>Draft Genome sequence of Alkanindiges sp. strain H1.</title>
        <authorList>
            <person name="Subhash Y."/>
            <person name="Lee S."/>
        </authorList>
    </citation>
    <scope>NUCLEOTIDE SEQUENCE [LARGE SCALE GENOMIC DNA]</scope>
    <source>
        <strain evidence="1 2">H1</strain>
    </source>
</reference>
<dbReference type="RefSeq" id="WP_076876814.1">
    <property type="nucleotide sequence ID" value="NZ_MLCN01000003.1"/>
</dbReference>
<name>A0A1S8CXQ3_9GAMM</name>
<evidence type="ECO:0000313" key="1">
    <source>
        <dbReference type="EMBL" id="ONG42124.1"/>
    </source>
</evidence>
<proteinExistence type="predicted"/>
<dbReference type="OrthoDB" id="6679007at2"/>
<gene>
    <name evidence="1" type="ORF">BKE30_01060</name>
</gene>
<dbReference type="Proteomes" id="UP000192132">
    <property type="component" value="Unassembled WGS sequence"/>
</dbReference>
<dbReference type="EMBL" id="MLCN01000003">
    <property type="protein sequence ID" value="ONG42124.1"/>
    <property type="molecule type" value="Genomic_DNA"/>
</dbReference>
<accession>A0A1S8CXQ3</accession>
<dbReference type="STRING" id="1907941.BKE30_01060"/>
<comment type="caution">
    <text evidence="1">The sequence shown here is derived from an EMBL/GenBank/DDBJ whole genome shotgun (WGS) entry which is preliminary data.</text>
</comment>
<organism evidence="1 2">
    <name type="scientific">Alkanindiges hydrocarboniclasticus</name>
    <dbReference type="NCBI Taxonomy" id="1907941"/>
    <lineage>
        <taxon>Bacteria</taxon>
        <taxon>Pseudomonadati</taxon>
        <taxon>Pseudomonadota</taxon>
        <taxon>Gammaproteobacteria</taxon>
        <taxon>Moraxellales</taxon>
        <taxon>Moraxellaceae</taxon>
        <taxon>Alkanindiges</taxon>
    </lineage>
</organism>
<dbReference type="AlphaFoldDB" id="A0A1S8CXQ3"/>
<protein>
    <submittedName>
        <fullName evidence="1">Uncharacterized protein</fullName>
    </submittedName>
</protein>